<gene>
    <name evidence="1" type="ORF">SAMN05421867_11287</name>
</gene>
<dbReference type="EMBL" id="FOKA01000012">
    <property type="protein sequence ID" value="SFB28322.1"/>
    <property type="molecule type" value="Genomic_DNA"/>
</dbReference>
<reference evidence="2" key="1">
    <citation type="submission" date="2016-10" db="EMBL/GenBank/DDBJ databases">
        <authorList>
            <person name="Varghese N."/>
            <person name="Submissions S."/>
        </authorList>
    </citation>
    <scope>NUCLEOTIDE SEQUENCE [LARGE SCALE GENOMIC DNA]</scope>
    <source>
        <strain evidence="2">CGMCC 4.6945</strain>
    </source>
</reference>
<dbReference type="Proteomes" id="UP000199012">
    <property type="component" value="Unassembled WGS sequence"/>
</dbReference>
<protein>
    <submittedName>
        <fullName evidence="1">Uncharacterized protein</fullName>
    </submittedName>
</protein>
<dbReference type="AlphaFoldDB" id="A0A1I0ZSH8"/>
<evidence type="ECO:0000313" key="2">
    <source>
        <dbReference type="Proteomes" id="UP000199012"/>
    </source>
</evidence>
<keyword evidence="2" id="KW-1185">Reference proteome</keyword>
<dbReference type="RefSeq" id="WP_090033758.1">
    <property type="nucleotide sequence ID" value="NZ_BONM01000009.1"/>
</dbReference>
<name>A0A1I0ZSH8_9CELL</name>
<evidence type="ECO:0000313" key="1">
    <source>
        <dbReference type="EMBL" id="SFB28322.1"/>
    </source>
</evidence>
<dbReference type="OrthoDB" id="9809391at2"/>
<proteinExistence type="predicted"/>
<dbReference type="STRING" id="988821.SAMN05421867_11287"/>
<sequence length="67" mass="7182">MRDVLDVADRIAATSSAQDGADDRTAADGTDLRERLAAHVEAARTRRADLARKLAMADEFIGLLTAL</sequence>
<accession>A0A1I0ZSH8</accession>
<organism evidence="1 2">
    <name type="scientific">Cellulomonas marina</name>
    <dbReference type="NCBI Taxonomy" id="988821"/>
    <lineage>
        <taxon>Bacteria</taxon>
        <taxon>Bacillati</taxon>
        <taxon>Actinomycetota</taxon>
        <taxon>Actinomycetes</taxon>
        <taxon>Micrococcales</taxon>
        <taxon>Cellulomonadaceae</taxon>
        <taxon>Cellulomonas</taxon>
    </lineage>
</organism>